<keyword evidence="3" id="KW-1185">Reference proteome</keyword>
<sequence length="111" mass="12700">MQSPPCKQAFGYLQVKADSPDEVVQQTEHALREFAADHDLQLTDLFFDDGTGSRQAFDAMVIELQQQRTTHVLVPSMRHFARNPLLQNMMLDRLRHAADAQVLELFDEETS</sequence>
<organism evidence="2 3">
    <name type="scientific">Amycolatopsis magusensis</name>
    <dbReference type="NCBI Taxonomy" id="882444"/>
    <lineage>
        <taxon>Bacteria</taxon>
        <taxon>Bacillati</taxon>
        <taxon>Actinomycetota</taxon>
        <taxon>Actinomycetes</taxon>
        <taxon>Pseudonocardiales</taxon>
        <taxon>Pseudonocardiaceae</taxon>
        <taxon>Amycolatopsis</taxon>
    </lineage>
</organism>
<proteinExistence type="predicted"/>
<dbReference type="InterPro" id="IPR036162">
    <property type="entry name" value="Resolvase-like_N_sf"/>
</dbReference>
<comment type="caution">
    <text evidence="2">The sequence shown here is derived from an EMBL/GenBank/DDBJ whole genome shotgun (WGS) entry which is preliminary data.</text>
</comment>
<accession>A0ABS4PTW5</accession>
<evidence type="ECO:0000259" key="1">
    <source>
        <dbReference type="Pfam" id="PF00239"/>
    </source>
</evidence>
<dbReference type="RefSeq" id="WP_209666112.1">
    <property type="nucleotide sequence ID" value="NZ_JAGGMS010000001.1"/>
</dbReference>
<dbReference type="InterPro" id="IPR006119">
    <property type="entry name" value="Resolv_N"/>
</dbReference>
<feature type="domain" description="Resolvase/invertase-type recombinase catalytic" evidence="1">
    <location>
        <begin position="18"/>
        <end position="105"/>
    </location>
</feature>
<reference evidence="2 3" key="1">
    <citation type="submission" date="2021-03" db="EMBL/GenBank/DDBJ databases">
        <title>Sequencing the genomes of 1000 actinobacteria strains.</title>
        <authorList>
            <person name="Klenk H.-P."/>
        </authorList>
    </citation>
    <scope>NUCLEOTIDE SEQUENCE [LARGE SCALE GENOMIC DNA]</scope>
    <source>
        <strain evidence="2 3">DSM 45510</strain>
    </source>
</reference>
<gene>
    <name evidence="2" type="ORF">JOM49_004393</name>
</gene>
<name>A0ABS4PTW5_9PSEU</name>
<dbReference type="Pfam" id="PF00239">
    <property type="entry name" value="Resolvase"/>
    <property type="match status" value="1"/>
</dbReference>
<dbReference type="EMBL" id="JAGGMS010000001">
    <property type="protein sequence ID" value="MBP2182867.1"/>
    <property type="molecule type" value="Genomic_DNA"/>
</dbReference>
<dbReference type="Proteomes" id="UP000741013">
    <property type="component" value="Unassembled WGS sequence"/>
</dbReference>
<protein>
    <submittedName>
        <fullName evidence="2">DNA invertase Pin-like site-specific DNA recombinase</fullName>
    </submittedName>
</protein>
<evidence type="ECO:0000313" key="3">
    <source>
        <dbReference type="Proteomes" id="UP000741013"/>
    </source>
</evidence>
<dbReference type="Gene3D" id="3.40.50.1390">
    <property type="entry name" value="Resolvase, N-terminal catalytic domain"/>
    <property type="match status" value="1"/>
</dbReference>
<evidence type="ECO:0000313" key="2">
    <source>
        <dbReference type="EMBL" id="MBP2182867.1"/>
    </source>
</evidence>